<evidence type="ECO:0000313" key="2">
    <source>
        <dbReference type="Proteomes" id="UP001058974"/>
    </source>
</evidence>
<sequence length="150" mass="17348">MTQNSQYFEFDKFIWKAEIPSLIEITGWYSDGCGKCTKSVSLQDGKLKCYANHVTAEPVPRYKLEVLAIDGKFKARFIFWDNDCAGEDNPLEFPYELDAILTKELAIRGVFHPKYGKLSVIGFKDDEESRRKIRDIFKCEKLIFVDFLVG</sequence>
<keyword evidence="2" id="KW-1185">Reference proteome</keyword>
<dbReference type="SUPFAM" id="SSF50249">
    <property type="entry name" value="Nucleic acid-binding proteins"/>
    <property type="match status" value="1"/>
</dbReference>
<dbReference type="EMBL" id="JAMSHJ010000005">
    <property type="protein sequence ID" value="KAI5404111.1"/>
    <property type="molecule type" value="Genomic_DNA"/>
</dbReference>
<dbReference type="Proteomes" id="UP001058974">
    <property type="component" value="Chromosome 5"/>
</dbReference>
<comment type="caution">
    <text evidence="1">The sequence shown here is derived from an EMBL/GenBank/DDBJ whole genome shotgun (WGS) entry which is preliminary data.</text>
</comment>
<gene>
    <name evidence="1" type="ORF">KIW84_051302</name>
</gene>
<protein>
    <submittedName>
        <fullName evidence="1">Uncharacterized protein</fullName>
    </submittedName>
</protein>
<dbReference type="Gramene" id="Psat05G0130200-T1">
    <property type="protein sequence ID" value="KAI5404111.1"/>
    <property type="gene ID" value="KIW84_051302"/>
</dbReference>
<dbReference type="InterPro" id="IPR012340">
    <property type="entry name" value="NA-bd_OB-fold"/>
</dbReference>
<accession>A0A9D4WKU1</accession>
<evidence type="ECO:0000313" key="1">
    <source>
        <dbReference type="EMBL" id="KAI5404111.1"/>
    </source>
</evidence>
<name>A0A9D4WKU1_PEA</name>
<reference evidence="1 2" key="1">
    <citation type="journal article" date="2022" name="Nat. Genet.">
        <title>Improved pea reference genome and pan-genome highlight genomic features and evolutionary characteristics.</title>
        <authorList>
            <person name="Yang T."/>
            <person name="Liu R."/>
            <person name="Luo Y."/>
            <person name="Hu S."/>
            <person name="Wang D."/>
            <person name="Wang C."/>
            <person name="Pandey M.K."/>
            <person name="Ge S."/>
            <person name="Xu Q."/>
            <person name="Li N."/>
            <person name="Li G."/>
            <person name="Huang Y."/>
            <person name="Saxena R.K."/>
            <person name="Ji Y."/>
            <person name="Li M."/>
            <person name="Yan X."/>
            <person name="He Y."/>
            <person name="Liu Y."/>
            <person name="Wang X."/>
            <person name="Xiang C."/>
            <person name="Varshney R.K."/>
            <person name="Ding H."/>
            <person name="Gao S."/>
            <person name="Zong X."/>
        </authorList>
    </citation>
    <scope>NUCLEOTIDE SEQUENCE [LARGE SCALE GENOMIC DNA]</scope>
    <source>
        <strain evidence="1 2">cv. Zhongwan 6</strain>
    </source>
</reference>
<organism evidence="1 2">
    <name type="scientific">Pisum sativum</name>
    <name type="common">Garden pea</name>
    <name type="synonym">Lathyrus oleraceus</name>
    <dbReference type="NCBI Taxonomy" id="3888"/>
    <lineage>
        <taxon>Eukaryota</taxon>
        <taxon>Viridiplantae</taxon>
        <taxon>Streptophyta</taxon>
        <taxon>Embryophyta</taxon>
        <taxon>Tracheophyta</taxon>
        <taxon>Spermatophyta</taxon>
        <taxon>Magnoliopsida</taxon>
        <taxon>eudicotyledons</taxon>
        <taxon>Gunneridae</taxon>
        <taxon>Pentapetalae</taxon>
        <taxon>rosids</taxon>
        <taxon>fabids</taxon>
        <taxon>Fabales</taxon>
        <taxon>Fabaceae</taxon>
        <taxon>Papilionoideae</taxon>
        <taxon>50 kb inversion clade</taxon>
        <taxon>NPAAA clade</taxon>
        <taxon>Hologalegina</taxon>
        <taxon>IRL clade</taxon>
        <taxon>Fabeae</taxon>
        <taxon>Lathyrus</taxon>
    </lineage>
</organism>
<dbReference type="AlphaFoldDB" id="A0A9D4WKU1"/>
<proteinExistence type="predicted"/>
<dbReference type="Gene3D" id="2.40.50.140">
    <property type="entry name" value="Nucleic acid-binding proteins"/>
    <property type="match status" value="1"/>
</dbReference>